<sequence>MILSLKSLLFIVSIYSTATVTSAENTDANVSEICRATCTADSKGVELCKFTAKLNLHASELGYFQFEECGDVNNPTLGMEVGKSYVFEQADVSNHMHPLGFAYYPDGAHANADELEPTIVPPGSSSTCDTDSSCPAPMYHMNEEYLGSYSNNVNISSGQISDNASEDFGLDNYEPMFFHPLTEWIGYGNFAVYLKFDADTDFKRDIFYFCHIHQYMSGRIKLLRDGIPIQPDADLPALGYEYDIPTGHDIVCGTYGLDQFQLPHEECPQVFVCDTSDGNKELKQFSQCIDSMNCHMMVGMTTSVKNVEDETALFIHQMIPHHQNAVNMAKALIKTNTIQCDDLTNDDNPDCAMEIILREIINNQNAQIQAMRAILESKSFPQENDCVVPIGGSTVAAGANNVVQSSSSRTNGSMVYVLLVSVLAMIPFIA</sequence>
<dbReference type="HOGENOM" id="CLU_708763_0_0_1"/>
<dbReference type="AlphaFoldDB" id="B8LE04"/>
<keyword evidence="4" id="KW-1185">Reference proteome</keyword>
<dbReference type="OMA" id="ALFIHQM"/>
<evidence type="ECO:0000313" key="4">
    <source>
        <dbReference type="Proteomes" id="UP000001449"/>
    </source>
</evidence>
<feature type="signal peptide" evidence="1">
    <location>
        <begin position="1"/>
        <end position="23"/>
    </location>
</feature>
<accession>B8LE04</accession>
<evidence type="ECO:0000259" key="2">
    <source>
        <dbReference type="Pfam" id="PF03713"/>
    </source>
</evidence>
<dbReference type="InterPro" id="IPR012347">
    <property type="entry name" value="Ferritin-like"/>
</dbReference>
<reference evidence="3 4" key="1">
    <citation type="journal article" date="2004" name="Science">
        <title>The genome of the diatom Thalassiosira pseudonana: ecology, evolution, and metabolism.</title>
        <authorList>
            <person name="Armbrust E.V."/>
            <person name="Berges J.A."/>
            <person name="Bowler C."/>
            <person name="Green B.R."/>
            <person name="Martinez D."/>
            <person name="Putnam N.H."/>
            <person name="Zhou S."/>
            <person name="Allen A.E."/>
            <person name="Apt K.E."/>
            <person name="Bechner M."/>
            <person name="Brzezinski M.A."/>
            <person name="Chaal B.K."/>
            <person name="Chiovitti A."/>
            <person name="Davis A.K."/>
            <person name="Demarest M.S."/>
            <person name="Detter J.C."/>
            <person name="Glavina T."/>
            <person name="Goodstein D."/>
            <person name="Hadi M.Z."/>
            <person name="Hellsten U."/>
            <person name="Hildebrand M."/>
            <person name="Jenkins B.D."/>
            <person name="Jurka J."/>
            <person name="Kapitonov V.V."/>
            <person name="Kroger N."/>
            <person name="Lau W.W."/>
            <person name="Lane T.W."/>
            <person name="Larimer F.W."/>
            <person name="Lippmeier J.C."/>
            <person name="Lucas S."/>
            <person name="Medina M."/>
            <person name="Montsant A."/>
            <person name="Obornik M."/>
            <person name="Parker M.S."/>
            <person name="Palenik B."/>
            <person name="Pazour G.J."/>
            <person name="Richardson P.M."/>
            <person name="Rynearson T.A."/>
            <person name="Saito M.A."/>
            <person name="Schwartz D.C."/>
            <person name="Thamatrakoln K."/>
            <person name="Valentin K."/>
            <person name="Vardi A."/>
            <person name="Wilkerson F.P."/>
            <person name="Rokhsar D.S."/>
        </authorList>
    </citation>
    <scope>NUCLEOTIDE SEQUENCE [LARGE SCALE GENOMIC DNA]</scope>
    <source>
        <strain evidence="3 4">CCMP1335</strain>
    </source>
</reference>
<name>B8LE04_THAPS</name>
<gene>
    <name evidence="3" type="ORF">THAPSDRAFT_bd1757</name>
</gene>
<dbReference type="PANTHER" id="PTHR36933">
    <property type="entry name" value="SLL0788 PROTEIN"/>
    <property type="match status" value="1"/>
</dbReference>
<dbReference type="Proteomes" id="UP000001449">
    <property type="component" value="Unassembled WGS sequence"/>
</dbReference>
<feature type="domain" description="DUF305" evidence="2">
    <location>
        <begin position="307"/>
        <end position="375"/>
    </location>
</feature>
<evidence type="ECO:0000313" key="3">
    <source>
        <dbReference type="EMBL" id="EED86425.1"/>
    </source>
</evidence>
<dbReference type="Gene3D" id="1.20.1260.10">
    <property type="match status" value="1"/>
</dbReference>
<evidence type="ECO:0000256" key="1">
    <source>
        <dbReference type="SAM" id="SignalP"/>
    </source>
</evidence>
<dbReference type="eggNOG" id="ENOG502S34M">
    <property type="taxonomic scope" value="Eukaryota"/>
</dbReference>
<dbReference type="InParanoid" id="B8LE04"/>
<dbReference type="EMBL" id="DS999427">
    <property type="protein sequence ID" value="EED86425.1"/>
    <property type="molecule type" value="Genomic_DNA"/>
</dbReference>
<dbReference type="PaxDb" id="35128-Thapsdraft1757"/>
<feature type="chain" id="PRO_5002876900" description="DUF305 domain-containing protein" evidence="1">
    <location>
        <begin position="24"/>
        <end position="430"/>
    </location>
</feature>
<dbReference type="Pfam" id="PF03713">
    <property type="entry name" value="DUF305"/>
    <property type="match status" value="1"/>
</dbReference>
<dbReference type="GeneID" id="7444450"/>
<dbReference type="PANTHER" id="PTHR36933:SF1">
    <property type="entry name" value="SLL0788 PROTEIN"/>
    <property type="match status" value="1"/>
</dbReference>
<dbReference type="InterPro" id="IPR005183">
    <property type="entry name" value="DUF305_CopM-like"/>
</dbReference>
<organism evidence="3 4">
    <name type="scientific">Thalassiosira pseudonana</name>
    <name type="common">Marine diatom</name>
    <name type="synonym">Cyclotella nana</name>
    <dbReference type="NCBI Taxonomy" id="35128"/>
    <lineage>
        <taxon>Eukaryota</taxon>
        <taxon>Sar</taxon>
        <taxon>Stramenopiles</taxon>
        <taxon>Ochrophyta</taxon>
        <taxon>Bacillariophyta</taxon>
        <taxon>Coscinodiscophyceae</taxon>
        <taxon>Thalassiosirophycidae</taxon>
        <taxon>Thalassiosirales</taxon>
        <taxon>Thalassiosiraceae</taxon>
        <taxon>Thalassiosira</taxon>
    </lineage>
</organism>
<dbReference type="RefSeq" id="XP_002297275.1">
    <property type="nucleotide sequence ID" value="XM_002297239.1"/>
</dbReference>
<dbReference type="KEGG" id="tps:THAPSDRAFT_bd1757"/>
<reference evidence="3 4" key="2">
    <citation type="journal article" date="2008" name="Nature">
        <title>The Phaeodactylum genome reveals the evolutionary history of diatom genomes.</title>
        <authorList>
            <person name="Bowler C."/>
            <person name="Allen A.E."/>
            <person name="Badger J.H."/>
            <person name="Grimwood J."/>
            <person name="Jabbari K."/>
            <person name="Kuo A."/>
            <person name="Maheswari U."/>
            <person name="Martens C."/>
            <person name="Maumus F."/>
            <person name="Otillar R.P."/>
            <person name="Rayko E."/>
            <person name="Salamov A."/>
            <person name="Vandepoele K."/>
            <person name="Beszteri B."/>
            <person name="Gruber A."/>
            <person name="Heijde M."/>
            <person name="Katinka M."/>
            <person name="Mock T."/>
            <person name="Valentin K."/>
            <person name="Verret F."/>
            <person name="Berges J.A."/>
            <person name="Brownlee C."/>
            <person name="Cadoret J.P."/>
            <person name="Chiovitti A."/>
            <person name="Choi C.J."/>
            <person name="Coesel S."/>
            <person name="De Martino A."/>
            <person name="Detter J.C."/>
            <person name="Durkin C."/>
            <person name="Falciatore A."/>
            <person name="Fournet J."/>
            <person name="Haruta M."/>
            <person name="Huysman M.J."/>
            <person name="Jenkins B.D."/>
            <person name="Jiroutova K."/>
            <person name="Jorgensen R.E."/>
            <person name="Joubert Y."/>
            <person name="Kaplan A."/>
            <person name="Kroger N."/>
            <person name="Kroth P.G."/>
            <person name="La Roche J."/>
            <person name="Lindquist E."/>
            <person name="Lommer M."/>
            <person name="Martin-Jezequel V."/>
            <person name="Lopez P.J."/>
            <person name="Lucas S."/>
            <person name="Mangogna M."/>
            <person name="McGinnis K."/>
            <person name="Medlin L.K."/>
            <person name="Montsant A."/>
            <person name="Oudot-Le Secq M.P."/>
            <person name="Napoli C."/>
            <person name="Obornik M."/>
            <person name="Parker M.S."/>
            <person name="Petit J.L."/>
            <person name="Porcel B.M."/>
            <person name="Poulsen N."/>
            <person name="Robison M."/>
            <person name="Rychlewski L."/>
            <person name="Rynearson T.A."/>
            <person name="Schmutz J."/>
            <person name="Shapiro H."/>
            <person name="Siaut M."/>
            <person name="Stanley M."/>
            <person name="Sussman M.R."/>
            <person name="Taylor A.R."/>
            <person name="Vardi A."/>
            <person name="von Dassow P."/>
            <person name="Vyverman W."/>
            <person name="Willis A."/>
            <person name="Wyrwicz L.S."/>
            <person name="Rokhsar D.S."/>
            <person name="Weissenbach J."/>
            <person name="Armbrust E.V."/>
            <person name="Green B.R."/>
            <person name="Van de Peer Y."/>
            <person name="Grigoriev I.V."/>
        </authorList>
    </citation>
    <scope>NUCLEOTIDE SEQUENCE [LARGE SCALE GENOMIC DNA]</scope>
    <source>
        <strain evidence="3 4">CCMP1335</strain>
    </source>
</reference>
<proteinExistence type="predicted"/>
<keyword evidence="1" id="KW-0732">Signal</keyword>
<protein>
    <recommendedName>
        <fullName evidence="2">DUF305 domain-containing protein</fullName>
    </recommendedName>
</protein>